<comment type="subunit">
    <text evidence="2">Homodimer.</text>
</comment>
<organism evidence="3 4">
    <name type="scientific">Paenisporosarcina macmurdoensis</name>
    <dbReference type="NCBI Taxonomy" id="212659"/>
    <lineage>
        <taxon>Bacteria</taxon>
        <taxon>Bacillati</taxon>
        <taxon>Bacillota</taxon>
        <taxon>Bacilli</taxon>
        <taxon>Bacillales</taxon>
        <taxon>Caryophanaceae</taxon>
        <taxon>Paenisporosarcina</taxon>
    </lineage>
</organism>
<gene>
    <name evidence="2 3" type="primary">mecA</name>
    <name evidence="3" type="ORF">ACFPYN_01280</name>
</gene>
<accession>A0ABW1L1K4</accession>
<dbReference type="HAMAP" id="MF_01124">
    <property type="entry name" value="MecA"/>
    <property type="match status" value="1"/>
</dbReference>
<sequence length="223" mass="26408">MDIERINENTVKFYISYIDIEKRGFSRDEIWFNRDKSEELFWEMMDEINDESDFEVEGPLWIQVHAMDKGLEVTVTRAQVNRDGKKVDSPFEVDDKGQYFSNMSESSSEEQQSYDEYSGLFTDVNESQNEFTFFVKDFEDLIPLAKRLELPSYVSTSLFAYKERYYLYVNVDAELMNEEEIKNMVSILTEYVSGSSVTIHRMKEYGNEIMADEVFEQVLKYFS</sequence>
<dbReference type="EMBL" id="JBHSRI010000002">
    <property type="protein sequence ID" value="MFC6038075.1"/>
    <property type="molecule type" value="Genomic_DNA"/>
</dbReference>
<evidence type="ECO:0000313" key="4">
    <source>
        <dbReference type="Proteomes" id="UP001596170"/>
    </source>
</evidence>
<name>A0ABW1L1K4_9BACL</name>
<dbReference type="Pfam" id="PF05389">
    <property type="entry name" value="MecA"/>
    <property type="match status" value="1"/>
</dbReference>
<proteinExistence type="inferred from homology"/>
<dbReference type="Gene3D" id="3.30.70.1950">
    <property type="match status" value="1"/>
</dbReference>
<comment type="domain">
    <text evidence="2">The N-terminal domain probably binds unfolded/aggregated proteins; the C-terminal domain interacts with ClpC.</text>
</comment>
<comment type="similarity">
    <text evidence="1 2">Belongs to the MecA family.</text>
</comment>
<dbReference type="InterPro" id="IPR008681">
    <property type="entry name" value="Neg-reg_MecA"/>
</dbReference>
<dbReference type="PANTHER" id="PTHR39161:SF1">
    <property type="entry name" value="ADAPTER PROTEIN MECA 1"/>
    <property type="match status" value="1"/>
</dbReference>
<protein>
    <recommendedName>
        <fullName evidence="2">Adapter protein MecA</fullName>
    </recommendedName>
</protein>
<dbReference type="NCBIfam" id="NF002644">
    <property type="entry name" value="PRK02315.1-5"/>
    <property type="match status" value="1"/>
</dbReference>
<reference evidence="4" key="1">
    <citation type="journal article" date="2019" name="Int. J. Syst. Evol. Microbiol.">
        <title>The Global Catalogue of Microorganisms (GCM) 10K type strain sequencing project: providing services to taxonomists for standard genome sequencing and annotation.</title>
        <authorList>
            <consortium name="The Broad Institute Genomics Platform"/>
            <consortium name="The Broad Institute Genome Sequencing Center for Infectious Disease"/>
            <person name="Wu L."/>
            <person name="Ma J."/>
        </authorList>
    </citation>
    <scope>NUCLEOTIDE SEQUENCE [LARGE SCALE GENOMIC DNA]</scope>
    <source>
        <strain evidence="4">CCUG 54527</strain>
    </source>
</reference>
<evidence type="ECO:0000256" key="2">
    <source>
        <dbReference type="HAMAP-Rule" id="MF_01124"/>
    </source>
</evidence>
<comment type="caution">
    <text evidence="3">The sequence shown here is derived from an EMBL/GenBank/DDBJ whole genome shotgun (WGS) entry which is preliminary data.</text>
</comment>
<dbReference type="Proteomes" id="UP001596170">
    <property type="component" value="Unassembled WGS sequence"/>
</dbReference>
<keyword evidence="4" id="KW-1185">Reference proteome</keyword>
<dbReference type="RefSeq" id="WP_377732073.1">
    <property type="nucleotide sequence ID" value="NZ_JBHSRI010000002.1"/>
</dbReference>
<dbReference type="PANTHER" id="PTHR39161">
    <property type="entry name" value="ADAPTER PROTEIN MECA"/>
    <property type="match status" value="1"/>
</dbReference>
<dbReference type="InterPro" id="IPR038471">
    <property type="entry name" value="MecA_C_sf"/>
</dbReference>
<dbReference type="PIRSF" id="PIRSF029008">
    <property type="entry name" value="MecA"/>
    <property type="match status" value="1"/>
</dbReference>
<evidence type="ECO:0000256" key="1">
    <source>
        <dbReference type="ARBA" id="ARBA00005397"/>
    </source>
</evidence>
<evidence type="ECO:0000313" key="3">
    <source>
        <dbReference type="EMBL" id="MFC6038075.1"/>
    </source>
</evidence>
<comment type="function">
    <text evidence="2">Enables the recognition and targeting of unfolded and aggregated proteins to the ClpC protease or to other proteins involved in proteolysis.</text>
</comment>